<proteinExistence type="predicted"/>
<dbReference type="PANTHER" id="PTHR32387">
    <property type="entry name" value="WU:FJ29H11"/>
    <property type="match status" value="1"/>
</dbReference>
<evidence type="ECO:0000313" key="1">
    <source>
        <dbReference type="EMBL" id="KAF5961125.1"/>
    </source>
</evidence>
<evidence type="ECO:0000313" key="2">
    <source>
        <dbReference type="Proteomes" id="UP000593564"/>
    </source>
</evidence>
<comment type="caution">
    <text evidence="1">The sequence shown here is derived from an EMBL/GenBank/DDBJ whole genome shotgun (WGS) entry which is preliminary data.</text>
</comment>
<dbReference type="EMBL" id="JACBKZ010000001">
    <property type="protein sequence ID" value="KAF5961125.1"/>
    <property type="molecule type" value="Genomic_DNA"/>
</dbReference>
<dbReference type="PANTHER" id="PTHR32387:SF11">
    <property type="entry name" value="PROTEIN NO VEIN C-TERMINAL DOMAIN-CONTAINING PROTEIN"/>
    <property type="match status" value="1"/>
</dbReference>
<reference evidence="1 2" key="2">
    <citation type="submission" date="2020-07" db="EMBL/GenBank/DDBJ databases">
        <title>Genome assembly of wild tea tree DASZ reveals pedigree and selection history of tea varieties.</title>
        <authorList>
            <person name="Zhang W."/>
        </authorList>
    </citation>
    <scope>NUCLEOTIDE SEQUENCE [LARGE SCALE GENOMIC DNA]</scope>
    <source>
        <strain evidence="2">cv. G240</strain>
        <tissue evidence="1">Leaf</tissue>
    </source>
</reference>
<organism evidence="1 2">
    <name type="scientific">Camellia sinensis</name>
    <name type="common">Tea plant</name>
    <name type="synonym">Thea sinensis</name>
    <dbReference type="NCBI Taxonomy" id="4442"/>
    <lineage>
        <taxon>Eukaryota</taxon>
        <taxon>Viridiplantae</taxon>
        <taxon>Streptophyta</taxon>
        <taxon>Embryophyta</taxon>
        <taxon>Tracheophyta</taxon>
        <taxon>Spermatophyta</taxon>
        <taxon>Magnoliopsida</taxon>
        <taxon>eudicotyledons</taxon>
        <taxon>Gunneridae</taxon>
        <taxon>Pentapetalae</taxon>
        <taxon>asterids</taxon>
        <taxon>Ericales</taxon>
        <taxon>Theaceae</taxon>
        <taxon>Camellia</taxon>
    </lineage>
</organism>
<accession>A0A7J7I8G2</accession>
<sequence length="354" mass="39757">MNPSATDGLPVGTLCSQSAKSSCRIRLTAAEHRALHGNAIQAIFRIAGVRTVGLSFQTFRVGVRKSRATLTQDQRLSVRESGHLSLTDSVSAISISSETNLISLQTQGVHSRIVHLSIQEGEDMVEATCRYYIHRQVFPVKPENVVDSRKDFNEWAISLSFPFGDRLRRGTSSVGVFAFPPTVIVTNFSFVVLANFILAFSREAIHLDNKWNLGIFDHVPSTFVSARMTCMKFTQIDKLLTIARVLEFLLVQWCPLQQLNRVRDSIRIMAESKCIVPCEKFLNREMVFSKPIDVVRILPKFRKILSHISELSDISSQGNFVLHNTVDGKTYDGILNFLGVPSVNDSYDWCGKYI</sequence>
<dbReference type="AlphaFoldDB" id="A0A7J7I8G2"/>
<dbReference type="Proteomes" id="UP000593564">
    <property type="component" value="Unassembled WGS sequence"/>
</dbReference>
<gene>
    <name evidence="1" type="ORF">HYC85_002334</name>
</gene>
<keyword evidence="2" id="KW-1185">Reference proteome</keyword>
<dbReference type="InterPro" id="IPR052957">
    <property type="entry name" value="Auxin_embryo_med"/>
</dbReference>
<reference evidence="2" key="1">
    <citation type="journal article" date="2020" name="Nat. Commun.">
        <title>Genome assembly of wild tea tree DASZ reveals pedigree and selection history of tea varieties.</title>
        <authorList>
            <person name="Zhang W."/>
            <person name="Zhang Y."/>
            <person name="Qiu H."/>
            <person name="Guo Y."/>
            <person name="Wan H."/>
            <person name="Zhang X."/>
            <person name="Scossa F."/>
            <person name="Alseekh S."/>
            <person name="Zhang Q."/>
            <person name="Wang P."/>
            <person name="Xu L."/>
            <person name="Schmidt M.H."/>
            <person name="Jia X."/>
            <person name="Li D."/>
            <person name="Zhu A."/>
            <person name="Guo F."/>
            <person name="Chen W."/>
            <person name="Ni D."/>
            <person name="Usadel B."/>
            <person name="Fernie A.R."/>
            <person name="Wen W."/>
        </authorList>
    </citation>
    <scope>NUCLEOTIDE SEQUENCE [LARGE SCALE GENOMIC DNA]</scope>
    <source>
        <strain evidence="2">cv. G240</strain>
    </source>
</reference>
<protein>
    <submittedName>
        <fullName evidence="1">Uncharacterized protein</fullName>
    </submittedName>
</protein>
<name>A0A7J7I8G2_CAMSI</name>